<keyword evidence="15" id="KW-1185">Reference proteome</keyword>
<feature type="domain" description="Inward rectifier potassium channel C-terminal" evidence="13">
    <location>
        <begin position="162"/>
        <end position="316"/>
    </location>
</feature>
<proteinExistence type="predicted"/>
<name>A0A7Y3R8A9_9FLAO</name>
<evidence type="ECO:0000256" key="9">
    <source>
        <dbReference type="ARBA" id="ARBA00023136"/>
    </source>
</evidence>
<dbReference type="InterPro" id="IPR013099">
    <property type="entry name" value="K_chnl_dom"/>
</dbReference>
<evidence type="ECO:0000313" key="15">
    <source>
        <dbReference type="Proteomes" id="UP000536509"/>
    </source>
</evidence>
<dbReference type="EMBL" id="JABEVX010000002">
    <property type="protein sequence ID" value="NNT71804.1"/>
    <property type="molecule type" value="Genomic_DNA"/>
</dbReference>
<dbReference type="InterPro" id="IPR014756">
    <property type="entry name" value="Ig_E-set"/>
</dbReference>
<dbReference type="Gene3D" id="2.60.40.1400">
    <property type="entry name" value="G protein-activated inward rectifier potassium channel 1"/>
    <property type="match status" value="1"/>
</dbReference>
<keyword evidence="6" id="KW-0630">Potassium</keyword>
<evidence type="ECO:0000256" key="10">
    <source>
        <dbReference type="ARBA" id="ARBA00023303"/>
    </source>
</evidence>
<comment type="subcellular location">
    <subcellularLocation>
        <location evidence="1">Membrane</location>
        <topology evidence="1">Multi-pass membrane protein</topology>
    </subcellularLocation>
</comment>
<dbReference type="GO" id="GO:0005242">
    <property type="term" value="F:inward rectifier potassium channel activity"/>
    <property type="evidence" value="ECO:0007669"/>
    <property type="project" value="InterPro"/>
</dbReference>
<sequence>MAFLKKINGKAKTDSNTGFGTNATSYGGRFISKNGNANVKKTGIGFFDSISWYHTMVNIPRWKFILIIVLFYFVVNFCFASLYYMIGVEHLKGINAVTPLDKFGQAFFFSVQTYTTVGYGHISPSGFLTSFLAAVEALFGLLSFAIATGLFYGRFSMPKAFLKFSQNALIAPFGSGTALMIRLSPFKNTNLTDAEAKMTLAMTIEENGKLVNKFYNLDLELAKINALTLSWTLVHPITESSPLYNLTEEDYRNISGEILVYIKVFDDMFSTTVVKRTSYSFQEVVFGAKFLPMFSRSYDDNRTELHIDKLNSFESVTL</sequence>
<dbReference type="Proteomes" id="UP000536509">
    <property type="component" value="Unassembled WGS sequence"/>
</dbReference>
<dbReference type="AlphaFoldDB" id="A0A7Y3R8A9"/>
<dbReference type="GO" id="GO:0034702">
    <property type="term" value="C:monoatomic ion channel complex"/>
    <property type="evidence" value="ECO:0007669"/>
    <property type="project" value="UniProtKB-KW"/>
</dbReference>
<feature type="transmembrane region" description="Helical" evidence="11">
    <location>
        <begin position="64"/>
        <end position="86"/>
    </location>
</feature>
<evidence type="ECO:0000313" key="14">
    <source>
        <dbReference type="EMBL" id="NNT71804.1"/>
    </source>
</evidence>
<dbReference type="PRINTS" id="PR01320">
    <property type="entry name" value="KIRCHANNEL"/>
</dbReference>
<dbReference type="GO" id="GO:1990573">
    <property type="term" value="P:potassium ion import across plasma membrane"/>
    <property type="evidence" value="ECO:0007669"/>
    <property type="project" value="TreeGrafter"/>
</dbReference>
<dbReference type="RefSeq" id="WP_171221983.1">
    <property type="nucleotide sequence ID" value="NZ_CP121446.1"/>
</dbReference>
<evidence type="ECO:0000256" key="4">
    <source>
        <dbReference type="ARBA" id="ARBA00022692"/>
    </source>
</evidence>
<evidence type="ECO:0000256" key="2">
    <source>
        <dbReference type="ARBA" id="ARBA00022448"/>
    </source>
</evidence>
<evidence type="ECO:0000256" key="7">
    <source>
        <dbReference type="ARBA" id="ARBA00022989"/>
    </source>
</evidence>
<keyword evidence="5" id="KW-0851">Voltage-gated channel</keyword>
<accession>A0A7Y3R8A9</accession>
<reference evidence="14 15" key="1">
    <citation type="submission" date="2020-05" db="EMBL/GenBank/DDBJ databases">
        <title>Draft genome of Flavobacterium sp. IMCC34852.</title>
        <authorList>
            <person name="Song J."/>
            <person name="Cho J.-C."/>
        </authorList>
    </citation>
    <scope>NUCLEOTIDE SEQUENCE [LARGE SCALE GENOMIC DNA]</scope>
    <source>
        <strain evidence="14 15">IMCC34852</strain>
    </source>
</reference>
<evidence type="ECO:0000256" key="8">
    <source>
        <dbReference type="ARBA" id="ARBA00023065"/>
    </source>
</evidence>
<dbReference type="GO" id="GO:0005886">
    <property type="term" value="C:plasma membrane"/>
    <property type="evidence" value="ECO:0007669"/>
    <property type="project" value="TreeGrafter"/>
</dbReference>
<dbReference type="Pfam" id="PF17655">
    <property type="entry name" value="IRK_C"/>
    <property type="match status" value="1"/>
</dbReference>
<comment type="caution">
    <text evidence="14">The sequence shown here is derived from an EMBL/GenBank/DDBJ whole genome shotgun (WGS) entry which is preliminary data.</text>
</comment>
<evidence type="ECO:0000259" key="12">
    <source>
        <dbReference type="Pfam" id="PF07885"/>
    </source>
</evidence>
<dbReference type="GO" id="GO:0034765">
    <property type="term" value="P:regulation of monoatomic ion transmembrane transport"/>
    <property type="evidence" value="ECO:0007669"/>
    <property type="project" value="TreeGrafter"/>
</dbReference>
<keyword evidence="7 11" id="KW-1133">Transmembrane helix</keyword>
<dbReference type="Gene3D" id="1.10.287.70">
    <property type="match status" value="1"/>
</dbReference>
<evidence type="ECO:0000256" key="11">
    <source>
        <dbReference type="SAM" id="Phobius"/>
    </source>
</evidence>
<evidence type="ECO:0000256" key="3">
    <source>
        <dbReference type="ARBA" id="ARBA00022538"/>
    </source>
</evidence>
<dbReference type="SUPFAM" id="SSF81324">
    <property type="entry name" value="Voltage-gated potassium channels"/>
    <property type="match status" value="1"/>
</dbReference>
<evidence type="ECO:0000256" key="1">
    <source>
        <dbReference type="ARBA" id="ARBA00004141"/>
    </source>
</evidence>
<evidence type="ECO:0000256" key="5">
    <source>
        <dbReference type="ARBA" id="ARBA00022882"/>
    </source>
</evidence>
<gene>
    <name evidence="14" type="ORF">HKT18_06195</name>
</gene>
<feature type="domain" description="Potassium channel" evidence="12">
    <location>
        <begin position="73"/>
        <end position="151"/>
    </location>
</feature>
<evidence type="ECO:0000259" key="13">
    <source>
        <dbReference type="Pfam" id="PF17655"/>
    </source>
</evidence>
<dbReference type="SUPFAM" id="SSF81296">
    <property type="entry name" value="E set domains"/>
    <property type="match status" value="1"/>
</dbReference>
<feature type="transmembrane region" description="Helical" evidence="11">
    <location>
        <begin position="131"/>
        <end position="153"/>
    </location>
</feature>
<keyword evidence="9 11" id="KW-0472">Membrane</keyword>
<protein>
    <submittedName>
        <fullName evidence="14">Inward rectifier potassium channel Irk</fullName>
    </submittedName>
</protein>
<keyword evidence="10 14" id="KW-0407">Ion channel</keyword>
<dbReference type="InterPro" id="IPR016449">
    <property type="entry name" value="K_chnl_inward-rec_Kir"/>
</dbReference>
<dbReference type="PANTHER" id="PTHR11767">
    <property type="entry name" value="INWARD RECTIFIER POTASSIUM CHANNEL"/>
    <property type="match status" value="1"/>
</dbReference>
<keyword evidence="4 11" id="KW-0812">Transmembrane</keyword>
<dbReference type="Pfam" id="PF07885">
    <property type="entry name" value="Ion_trans_2"/>
    <property type="match status" value="1"/>
</dbReference>
<organism evidence="14 15">
    <name type="scientific">Flavobacterium rivulicola</name>
    <dbReference type="NCBI Taxonomy" id="2732161"/>
    <lineage>
        <taxon>Bacteria</taxon>
        <taxon>Pseudomonadati</taxon>
        <taxon>Bacteroidota</taxon>
        <taxon>Flavobacteriia</taxon>
        <taxon>Flavobacteriales</taxon>
        <taxon>Flavobacteriaceae</taxon>
        <taxon>Flavobacterium</taxon>
    </lineage>
</organism>
<keyword evidence="8" id="KW-0406">Ion transport</keyword>
<keyword evidence="3" id="KW-0633">Potassium transport</keyword>
<keyword evidence="2" id="KW-0813">Transport</keyword>
<evidence type="ECO:0000256" key="6">
    <source>
        <dbReference type="ARBA" id="ARBA00022958"/>
    </source>
</evidence>
<dbReference type="InterPro" id="IPR013518">
    <property type="entry name" value="K_chnl_inward-rec_Kir_cyto"/>
</dbReference>
<dbReference type="InterPro" id="IPR041647">
    <property type="entry name" value="IRK_C"/>
</dbReference>